<evidence type="ECO:0000256" key="3">
    <source>
        <dbReference type="ARBA" id="ARBA00023004"/>
    </source>
</evidence>
<evidence type="ECO:0000313" key="8">
    <source>
        <dbReference type="Proteomes" id="UP001321741"/>
    </source>
</evidence>
<dbReference type="Proteomes" id="UP001321741">
    <property type="component" value="Chromosome"/>
</dbReference>
<name>A0ABM8BGW6_9LACO</name>
<keyword evidence="8" id="KW-1185">Reference proteome</keyword>
<accession>A0ABM8BGW6</accession>
<dbReference type="Gene3D" id="3.60.21.10">
    <property type="match status" value="1"/>
</dbReference>
<proteinExistence type="inferred from homology"/>
<dbReference type="SUPFAM" id="SSF56300">
    <property type="entry name" value="Metallo-dependent phosphatases"/>
    <property type="match status" value="1"/>
</dbReference>
<gene>
    <name evidence="7" type="primary">cpdA</name>
    <name evidence="7" type="ORF">KIM322_07610</name>
</gene>
<dbReference type="Pfam" id="PF17839">
    <property type="entry name" value="CNP_C_terminal"/>
    <property type="match status" value="1"/>
</dbReference>
<dbReference type="InterPro" id="IPR050884">
    <property type="entry name" value="CNP_phosphodiesterase-III"/>
</dbReference>
<dbReference type="RefSeq" id="WP_317638196.1">
    <property type="nucleotide sequence ID" value="NZ_AP026803.1"/>
</dbReference>
<evidence type="ECO:0000313" key="7">
    <source>
        <dbReference type="EMBL" id="BDR60500.1"/>
    </source>
</evidence>
<protein>
    <submittedName>
        <fullName evidence="7">3',5'-cyclic-nucleotide phosphodiesterase</fullName>
    </submittedName>
</protein>
<dbReference type="EMBL" id="AP026803">
    <property type="protein sequence ID" value="BDR60500.1"/>
    <property type="molecule type" value="Genomic_DNA"/>
</dbReference>
<comment type="similarity">
    <text evidence="4">Belongs to the cyclic nucleotide phosphodiesterase class-III family.</text>
</comment>
<dbReference type="PANTHER" id="PTHR42988">
    <property type="entry name" value="PHOSPHOHYDROLASE"/>
    <property type="match status" value="1"/>
</dbReference>
<dbReference type="InterPro" id="IPR040869">
    <property type="entry name" value="CNP_C"/>
</dbReference>
<feature type="domain" description="Calcineurin-like phosphoesterase" evidence="5">
    <location>
        <begin position="10"/>
        <end position="249"/>
    </location>
</feature>
<evidence type="ECO:0000256" key="2">
    <source>
        <dbReference type="ARBA" id="ARBA00022801"/>
    </source>
</evidence>
<keyword evidence="1" id="KW-0479">Metal-binding</keyword>
<dbReference type="InterPro" id="IPR004843">
    <property type="entry name" value="Calcineurin-like_PHP"/>
</dbReference>
<organism evidence="7 8">
    <name type="scientific">Lactobacillus xylocopicola</name>
    <dbReference type="NCBI Taxonomy" id="2976676"/>
    <lineage>
        <taxon>Bacteria</taxon>
        <taxon>Bacillati</taxon>
        <taxon>Bacillota</taxon>
        <taxon>Bacilli</taxon>
        <taxon>Lactobacillales</taxon>
        <taxon>Lactobacillaceae</taxon>
        <taxon>Lactobacillus</taxon>
    </lineage>
</organism>
<dbReference type="PANTHER" id="PTHR42988:SF2">
    <property type="entry name" value="CYCLIC NUCLEOTIDE PHOSPHODIESTERASE CBUA0032-RELATED"/>
    <property type="match status" value="1"/>
</dbReference>
<keyword evidence="3" id="KW-0408">Iron</keyword>
<dbReference type="Pfam" id="PF00149">
    <property type="entry name" value="Metallophos"/>
    <property type="match status" value="1"/>
</dbReference>
<dbReference type="InterPro" id="IPR029052">
    <property type="entry name" value="Metallo-depent_PP-like"/>
</dbReference>
<evidence type="ECO:0000259" key="5">
    <source>
        <dbReference type="Pfam" id="PF00149"/>
    </source>
</evidence>
<evidence type="ECO:0000259" key="6">
    <source>
        <dbReference type="Pfam" id="PF17839"/>
    </source>
</evidence>
<reference evidence="7 8" key="1">
    <citation type="journal article" date="2023" name="Microbiol. Spectr.">
        <title>Symbiosis of Carpenter Bees with Uncharacterized Lactic Acid Bacteria Showing NAD Auxotrophy.</title>
        <authorList>
            <person name="Kawasaki S."/>
            <person name="Ozawa K."/>
            <person name="Mori T."/>
            <person name="Yamamoto A."/>
            <person name="Ito M."/>
            <person name="Ohkuma M."/>
            <person name="Sakamoto M."/>
            <person name="Matsutani M."/>
        </authorList>
    </citation>
    <scope>NUCLEOTIDE SEQUENCE [LARGE SCALE GENOMIC DNA]</scope>
    <source>
        <strain evidence="7 8">Kim32-2</strain>
    </source>
</reference>
<keyword evidence="2" id="KW-0378">Hydrolase</keyword>
<evidence type="ECO:0000256" key="1">
    <source>
        <dbReference type="ARBA" id="ARBA00022723"/>
    </source>
</evidence>
<evidence type="ECO:0000256" key="4">
    <source>
        <dbReference type="ARBA" id="ARBA00025742"/>
    </source>
</evidence>
<feature type="domain" description="Cyclic nucleotide phosphodiesterase C-terminal" evidence="6">
    <location>
        <begin position="295"/>
        <end position="396"/>
    </location>
</feature>
<sequence>MITDQTNAEFWVITDTHLIADSLHDNGAAFKLIQNTSQGKDLAYQESALSAFCRMANDQKPAAIIVTGDVTFNGELLSAQKFQEIFSELTTTKLLVVPGNHDLFDGWARHFKGEDQLYTSQISPSEWHTTFQPSYDCALDEDPHSLAYSVQLNPQYLLLLLDSNLYGQEEGRGAPATAGEISEDQLVWLKKQLLYAQKHQLRPLLFMHHNLYAHNPAVNRGFVLNNAQTLRRICQDYDIKVAFSGHIHAQNILGPQAPTPTTEIVTSSFCSYDQAYGIVAVNQDEIAYHRQIFNMKPYLTKIEQENYTLTHFHQYLKDLQLRNLSNQSLGQAAASQSESPLLSRVNHLFLEMNYNYFTGHNHLSKPALNQLYDSAEYRTLVAAMPRFSNYLKTLYDTSSHSNLAVKIRY</sequence>